<dbReference type="SMART" id="SM00065">
    <property type="entry name" value="GAF"/>
    <property type="match status" value="1"/>
</dbReference>
<dbReference type="Pfam" id="PF05227">
    <property type="entry name" value="CHASE3"/>
    <property type="match status" value="1"/>
</dbReference>
<feature type="transmembrane region" description="Helical" evidence="2">
    <location>
        <begin position="12"/>
        <end position="32"/>
    </location>
</feature>
<organism evidence="4 5">
    <name type="scientific">Ohtaekwangia koreensis</name>
    <dbReference type="NCBI Taxonomy" id="688867"/>
    <lineage>
        <taxon>Bacteria</taxon>
        <taxon>Pseudomonadati</taxon>
        <taxon>Bacteroidota</taxon>
        <taxon>Cytophagia</taxon>
        <taxon>Cytophagales</taxon>
        <taxon>Fulvivirgaceae</taxon>
        <taxon>Ohtaekwangia</taxon>
    </lineage>
</organism>
<dbReference type="AlphaFoldDB" id="A0A1T5L6L4"/>
<gene>
    <name evidence="4" type="ORF">SAMN05660236_2644</name>
</gene>
<keyword evidence="2" id="KW-1133">Transmembrane helix</keyword>
<dbReference type="RefSeq" id="WP_079687233.1">
    <property type="nucleotide sequence ID" value="NZ_FUZU01000002.1"/>
</dbReference>
<keyword evidence="1" id="KW-0175">Coiled coil</keyword>
<evidence type="ECO:0000256" key="2">
    <source>
        <dbReference type="SAM" id="Phobius"/>
    </source>
</evidence>
<accession>A0A1T5L6L4</accession>
<feature type="coiled-coil region" evidence="1">
    <location>
        <begin position="473"/>
        <end position="514"/>
    </location>
</feature>
<sequence length="525" mass="60075">MNSLIALLRKNTIYLAVGVILILTLITSVLAFRNQRIMTETAEHVREAELALSKTNELIRWLNLLDLGVRGYALGKTETLLDPFHISLQGAPNDMDTIRMIMKKQKYPTQNFEEYVASVNGYIAFCHQMIEIAKVDSMTQFKQLMVEDRGYQVWKTYLGFSTDFVQHERALKHDAEMRYEAAVQSNLVIQALMLLLGIPSLYLIFHRIRGQESHRQALLLNLEKNNREFIFDPGTPIADDAKEILNSSIGNIKNASNFIKKITTGDFAVSWPGMSEANAKLNTDNLSSTLMDMRDQMKRIQDEDRKRIWTTEGLTKFTEIIRQHQDDAKALADQATRFLVRYLSAQQGGTFILQEDFEENKYLELAACYAFDKRKFVEKRIEIGEGLIGQVFLEGATVVMRSVPEGYTQITSGLGDATPSCILIVPMKYSEQIEGVFELAGFVTWQDYQQSFVEKATEYMAAAISTVKSTQKMRTLVTQMQEQTQQLHAQEEEMRQNMEELSATNEEMKRKEAEYIYKLKMAGVE</sequence>
<dbReference type="InterPro" id="IPR029016">
    <property type="entry name" value="GAF-like_dom_sf"/>
</dbReference>
<evidence type="ECO:0000313" key="5">
    <source>
        <dbReference type="Proteomes" id="UP000190961"/>
    </source>
</evidence>
<keyword evidence="2" id="KW-0812">Transmembrane</keyword>
<dbReference type="SUPFAM" id="SSF55781">
    <property type="entry name" value="GAF domain-like"/>
    <property type="match status" value="1"/>
</dbReference>
<proteinExistence type="predicted"/>
<dbReference type="STRING" id="688867.SAMN05660236_2644"/>
<dbReference type="EMBL" id="FUZU01000002">
    <property type="protein sequence ID" value="SKC71672.1"/>
    <property type="molecule type" value="Genomic_DNA"/>
</dbReference>
<feature type="domain" description="GAF" evidence="3">
    <location>
        <begin position="327"/>
        <end position="474"/>
    </location>
</feature>
<evidence type="ECO:0000256" key="1">
    <source>
        <dbReference type="SAM" id="Coils"/>
    </source>
</evidence>
<dbReference type="Proteomes" id="UP000190961">
    <property type="component" value="Unassembled WGS sequence"/>
</dbReference>
<evidence type="ECO:0000259" key="3">
    <source>
        <dbReference type="SMART" id="SM00065"/>
    </source>
</evidence>
<protein>
    <submittedName>
        <fullName evidence="4">Sensor domain CHASE3-containing protein</fullName>
    </submittedName>
</protein>
<dbReference type="Pfam" id="PF13185">
    <property type="entry name" value="GAF_2"/>
    <property type="match status" value="1"/>
</dbReference>
<dbReference type="OrthoDB" id="1109395at2"/>
<keyword evidence="5" id="KW-1185">Reference proteome</keyword>
<keyword evidence="2" id="KW-0472">Membrane</keyword>
<reference evidence="4 5" key="1">
    <citation type="submission" date="2017-02" db="EMBL/GenBank/DDBJ databases">
        <authorList>
            <person name="Peterson S.W."/>
        </authorList>
    </citation>
    <scope>NUCLEOTIDE SEQUENCE [LARGE SCALE GENOMIC DNA]</scope>
    <source>
        <strain evidence="4 5">DSM 25262</strain>
    </source>
</reference>
<dbReference type="Gene3D" id="3.30.450.40">
    <property type="match status" value="1"/>
</dbReference>
<name>A0A1T5L6L4_9BACT</name>
<dbReference type="InterPro" id="IPR007891">
    <property type="entry name" value="CHASE3"/>
</dbReference>
<evidence type="ECO:0000313" key="4">
    <source>
        <dbReference type="EMBL" id="SKC71672.1"/>
    </source>
</evidence>
<dbReference type="InterPro" id="IPR003018">
    <property type="entry name" value="GAF"/>
</dbReference>